<protein>
    <recommendedName>
        <fullName evidence="5">Alanine racemase</fullName>
        <ecNumber evidence="5">5.1.1.1</ecNumber>
    </recommendedName>
</protein>
<comment type="catalytic activity">
    <reaction evidence="1 5">
        <text>L-alanine = D-alanine</text>
        <dbReference type="Rhea" id="RHEA:20249"/>
        <dbReference type="ChEBI" id="CHEBI:57416"/>
        <dbReference type="ChEBI" id="CHEBI:57972"/>
        <dbReference type="EC" id="5.1.1.1"/>
    </reaction>
</comment>
<evidence type="ECO:0000256" key="5">
    <source>
        <dbReference type="HAMAP-Rule" id="MF_01201"/>
    </source>
</evidence>
<comment type="pathway">
    <text evidence="5">Amino-acid biosynthesis; D-alanine biosynthesis; D-alanine from L-alanine: step 1/1.</text>
</comment>
<dbReference type="Pfam" id="PF01168">
    <property type="entry name" value="Ala_racemase_N"/>
    <property type="match status" value="1"/>
</dbReference>
<dbReference type="FunFam" id="3.20.20.10:FF:000002">
    <property type="entry name" value="Alanine racemase"/>
    <property type="match status" value="1"/>
</dbReference>
<sequence>MISSIHRPTQAVIDLEAIGHNIAAVKEHIPSETFVYAVVKANAYGHGAVAVARSVEDQVDGFCVSNIDEAVELRQAGITKEILVLGVVMPNQLGYAKEYDIVLTIASLDWYALAEREGMSLDGLRCHIKIDSGMGRIGVRTSVDANQLISSLKAAGALVEGVFTHFATADEADTQHFEEQLATFKKIVSELSDCPKRVHASNSATSLWHSETIFSAVRLGIVIYGLNPSGRELTLPYRLKPALELTSSIIHVKELEANAAVGYGATYRSQEKEVIATIPIGYADGWTRDMQGFEVLVEGQRCEIVGRVSMDQLTIRLPEAYPLGTPVTLIGRNGAEEITATDVADKRQTINYEVLCLLSDRIPRFYKGETHAK</sequence>
<comment type="similarity">
    <text evidence="5">Belongs to the alanine racemase family.</text>
</comment>
<feature type="modified residue" description="N6-(pyridoxal phosphate)lysine" evidence="5 6">
    <location>
        <position position="40"/>
    </location>
</feature>
<dbReference type="EC" id="5.1.1.1" evidence="5"/>
<dbReference type="InterPro" id="IPR020622">
    <property type="entry name" value="Ala_racemase_pyridoxalP-BS"/>
</dbReference>
<dbReference type="Gene3D" id="3.20.20.10">
    <property type="entry name" value="Alanine racemase"/>
    <property type="match status" value="1"/>
</dbReference>
<feature type="binding site" evidence="5 7">
    <location>
        <position position="310"/>
    </location>
    <ligand>
        <name>substrate</name>
    </ligand>
</feature>
<dbReference type="Pfam" id="PF00842">
    <property type="entry name" value="Ala_racemase_C"/>
    <property type="match status" value="1"/>
</dbReference>
<dbReference type="EMBL" id="UHFN01000007">
    <property type="protein sequence ID" value="SUN63401.1"/>
    <property type="molecule type" value="Genomic_DNA"/>
</dbReference>
<dbReference type="AlphaFoldDB" id="A0A380KEJ7"/>
<evidence type="ECO:0000313" key="10">
    <source>
        <dbReference type="Proteomes" id="UP000254924"/>
    </source>
</evidence>
<evidence type="ECO:0000256" key="7">
    <source>
        <dbReference type="PIRSR" id="PIRSR600821-52"/>
    </source>
</evidence>
<evidence type="ECO:0000256" key="2">
    <source>
        <dbReference type="ARBA" id="ARBA00001933"/>
    </source>
</evidence>
<evidence type="ECO:0000259" key="8">
    <source>
        <dbReference type="SMART" id="SM01005"/>
    </source>
</evidence>
<dbReference type="GO" id="GO:0009252">
    <property type="term" value="P:peptidoglycan biosynthetic process"/>
    <property type="evidence" value="ECO:0007669"/>
    <property type="project" value="TreeGrafter"/>
</dbReference>
<dbReference type="FunFam" id="2.40.37.10:FF:000006">
    <property type="entry name" value="Alanine racemase"/>
    <property type="match status" value="1"/>
</dbReference>
<proteinExistence type="inferred from homology"/>
<reference evidence="9 10" key="1">
    <citation type="submission" date="2018-06" db="EMBL/GenBank/DDBJ databases">
        <authorList>
            <consortium name="Pathogen Informatics"/>
            <person name="Doyle S."/>
        </authorList>
    </citation>
    <scope>NUCLEOTIDE SEQUENCE [LARGE SCALE GENOMIC DNA]</scope>
    <source>
        <strain evidence="9 10">NCTC12224</strain>
    </source>
</reference>
<dbReference type="Gene3D" id="2.40.37.10">
    <property type="entry name" value="Lyase, Ornithine Decarboxylase, Chain A, domain 1"/>
    <property type="match status" value="1"/>
</dbReference>
<dbReference type="Proteomes" id="UP000254924">
    <property type="component" value="Unassembled WGS sequence"/>
</dbReference>
<feature type="active site" description="Proton acceptor; specific for L-alanine" evidence="5">
    <location>
        <position position="263"/>
    </location>
</feature>
<dbReference type="SUPFAM" id="SSF50621">
    <property type="entry name" value="Alanine racemase C-terminal domain-like"/>
    <property type="match status" value="1"/>
</dbReference>
<evidence type="ECO:0000256" key="1">
    <source>
        <dbReference type="ARBA" id="ARBA00000316"/>
    </source>
</evidence>
<dbReference type="SMART" id="SM01005">
    <property type="entry name" value="Ala_racemase_C"/>
    <property type="match status" value="1"/>
</dbReference>
<dbReference type="HAMAP" id="MF_01201">
    <property type="entry name" value="Ala_racemase"/>
    <property type="match status" value="1"/>
</dbReference>
<dbReference type="RefSeq" id="WP_115270974.1">
    <property type="nucleotide sequence ID" value="NZ_JBNPNB010000018.1"/>
</dbReference>
<dbReference type="PROSITE" id="PS00395">
    <property type="entry name" value="ALANINE_RACEMASE"/>
    <property type="match status" value="1"/>
</dbReference>
<dbReference type="SUPFAM" id="SSF51419">
    <property type="entry name" value="PLP-binding barrel"/>
    <property type="match status" value="1"/>
</dbReference>
<dbReference type="PRINTS" id="PR00992">
    <property type="entry name" value="ALARACEMASE"/>
</dbReference>
<name>A0A380KEJ7_9STRE</name>
<feature type="active site" description="Proton acceptor; specific for D-alanine" evidence="5">
    <location>
        <position position="40"/>
    </location>
</feature>
<dbReference type="GO" id="GO:0005829">
    <property type="term" value="C:cytosol"/>
    <property type="evidence" value="ECO:0007669"/>
    <property type="project" value="TreeGrafter"/>
</dbReference>
<dbReference type="GO" id="GO:0030170">
    <property type="term" value="F:pyridoxal phosphate binding"/>
    <property type="evidence" value="ECO:0007669"/>
    <property type="project" value="UniProtKB-UniRule"/>
</dbReference>
<evidence type="ECO:0000313" key="9">
    <source>
        <dbReference type="EMBL" id="SUN63401.1"/>
    </source>
</evidence>
<dbReference type="InterPro" id="IPR001608">
    <property type="entry name" value="Ala_racemase_N"/>
</dbReference>
<comment type="function">
    <text evidence="5">Catalyzes the interconversion of L-alanine and D-alanine. May also act on other amino acids.</text>
</comment>
<comment type="cofactor">
    <cofactor evidence="2 5 6">
        <name>pyridoxal 5'-phosphate</name>
        <dbReference type="ChEBI" id="CHEBI:597326"/>
    </cofactor>
</comment>
<dbReference type="CDD" id="cd00430">
    <property type="entry name" value="PLPDE_III_AR"/>
    <property type="match status" value="1"/>
</dbReference>
<dbReference type="OrthoDB" id="9813814at2"/>
<keyword evidence="10" id="KW-1185">Reference proteome</keyword>
<dbReference type="PANTHER" id="PTHR30511">
    <property type="entry name" value="ALANINE RACEMASE"/>
    <property type="match status" value="1"/>
</dbReference>
<dbReference type="GO" id="GO:0008784">
    <property type="term" value="F:alanine racemase activity"/>
    <property type="evidence" value="ECO:0007669"/>
    <property type="project" value="UniProtKB-UniRule"/>
</dbReference>
<dbReference type="InterPro" id="IPR011079">
    <property type="entry name" value="Ala_racemase_C"/>
</dbReference>
<dbReference type="NCBIfam" id="TIGR00492">
    <property type="entry name" value="alr"/>
    <property type="match status" value="1"/>
</dbReference>
<evidence type="ECO:0000256" key="3">
    <source>
        <dbReference type="ARBA" id="ARBA00022898"/>
    </source>
</evidence>
<feature type="domain" description="Alanine racemase C-terminal" evidence="8">
    <location>
        <begin position="242"/>
        <end position="367"/>
    </location>
</feature>
<dbReference type="PANTHER" id="PTHR30511:SF0">
    <property type="entry name" value="ALANINE RACEMASE, CATABOLIC-RELATED"/>
    <property type="match status" value="1"/>
</dbReference>
<keyword evidence="4 5" id="KW-0413">Isomerase</keyword>
<dbReference type="GeneID" id="78357657"/>
<accession>A0A380KEJ7</accession>
<keyword evidence="3 5" id="KW-0663">Pyridoxal phosphate</keyword>
<gene>
    <name evidence="9" type="primary">alr</name>
    <name evidence="9" type="ORF">NCTC12224_02423</name>
</gene>
<dbReference type="UniPathway" id="UPA00042">
    <property type="reaction ID" value="UER00497"/>
</dbReference>
<evidence type="ECO:0000256" key="4">
    <source>
        <dbReference type="ARBA" id="ARBA00023235"/>
    </source>
</evidence>
<dbReference type="GO" id="GO:0030632">
    <property type="term" value="P:D-alanine biosynthetic process"/>
    <property type="evidence" value="ECO:0007669"/>
    <property type="project" value="UniProtKB-UniRule"/>
</dbReference>
<dbReference type="InterPro" id="IPR000821">
    <property type="entry name" value="Ala_racemase"/>
</dbReference>
<organism evidence="9 10">
    <name type="scientific">Streptococcus hyointestinalis</name>
    <dbReference type="NCBI Taxonomy" id="1337"/>
    <lineage>
        <taxon>Bacteria</taxon>
        <taxon>Bacillati</taxon>
        <taxon>Bacillota</taxon>
        <taxon>Bacilli</taxon>
        <taxon>Lactobacillales</taxon>
        <taxon>Streptococcaceae</taxon>
        <taxon>Streptococcus</taxon>
    </lineage>
</organism>
<evidence type="ECO:0000256" key="6">
    <source>
        <dbReference type="PIRSR" id="PIRSR600821-50"/>
    </source>
</evidence>
<dbReference type="InterPro" id="IPR009006">
    <property type="entry name" value="Ala_racemase/Decarboxylase_C"/>
</dbReference>
<feature type="binding site" evidence="5 7">
    <location>
        <position position="136"/>
    </location>
    <ligand>
        <name>substrate</name>
    </ligand>
</feature>
<dbReference type="InterPro" id="IPR029066">
    <property type="entry name" value="PLP-binding_barrel"/>
</dbReference>